<feature type="region of interest" description="Disordered" evidence="1">
    <location>
        <begin position="191"/>
        <end position="215"/>
    </location>
</feature>
<evidence type="ECO:0000313" key="3">
    <source>
        <dbReference type="EMBL" id="OSX61985.1"/>
    </source>
</evidence>
<sequence>MSQKTLFQAVKEDHEEMYLYHDEFKRARAAGDVDAQARWARQLTWEVARHAVGEELVVYPLMEKHLGAQGRALADHDRAEHQHVKEHLYKLESLQPGAADYSALIEQIMATLHPHNDDEEVKDLPLLEAAIGTDASRSAAASFKRTKKLVPTRAHPSAPNKPPFETLAGLLAAPVDKLKDWFAEFPKEEEMGAAKEELTHRDHDAAADRERKGEL</sequence>
<dbReference type="PANTHER" id="PTHR35585:SF1">
    <property type="entry name" value="HHE DOMAIN PROTEIN (AFU_ORTHOLOGUE AFUA_4G00730)"/>
    <property type="match status" value="1"/>
</dbReference>
<dbReference type="RefSeq" id="XP_024338779.1">
    <property type="nucleotide sequence ID" value="XM_024482381.1"/>
</dbReference>
<reference evidence="3 4" key="1">
    <citation type="submission" date="2017-04" db="EMBL/GenBank/DDBJ databases">
        <title>Genome Sequence of the Model Brown-Rot Fungus Postia placenta SB12.</title>
        <authorList>
            <consortium name="DOE Joint Genome Institute"/>
            <person name="Gaskell J."/>
            <person name="Kersten P."/>
            <person name="Larrondo L.F."/>
            <person name="Canessa P."/>
            <person name="Martinez D."/>
            <person name="Hibbett D."/>
            <person name="Schmoll M."/>
            <person name="Kubicek C.P."/>
            <person name="Martinez A.T."/>
            <person name="Yadav J."/>
            <person name="Master E."/>
            <person name="Magnuson J.K."/>
            <person name="James T."/>
            <person name="Yaver D."/>
            <person name="Berka R."/>
            <person name="Labutti K."/>
            <person name="Lipzen A."/>
            <person name="Aerts A."/>
            <person name="Barry K."/>
            <person name="Henrissat B."/>
            <person name="Blanchette R."/>
            <person name="Grigoriev I."/>
            <person name="Cullen D."/>
        </authorList>
    </citation>
    <scope>NUCLEOTIDE SEQUENCE [LARGE SCALE GENOMIC DNA]</scope>
    <source>
        <strain evidence="3 4">MAD-698-R-SB12</strain>
    </source>
</reference>
<dbReference type="Pfam" id="PF01814">
    <property type="entry name" value="Hemerythrin"/>
    <property type="match status" value="1"/>
</dbReference>
<evidence type="ECO:0000313" key="4">
    <source>
        <dbReference type="Proteomes" id="UP000194127"/>
    </source>
</evidence>
<feature type="domain" description="Hemerythrin-like" evidence="2">
    <location>
        <begin position="7"/>
        <end position="127"/>
    </location>
</feature>
<feature type="region of interest" description="Disordered" evidence="1">
    <location>
        <begin position="142"/>
        <end position="163"/>
    </location>
</feature>
<dbReference type="Proteomes" id="UP000194127">
    <property type="component" value="Unassembled WGS sequence"/>
</dbReference>
<gene>
    <name evidence="3" type="ORF">POSPLADRAFT_1070122</name>
</gene>
<dbReference type="GeneID" id="36327331"/>
<dbReference type="AlphaFoldDB" id="A0A1X6N052"/>
<name>A0A1X6N052_9APHY</name>
<organism evidence="3 4">
    <name type="scientific">Postia placenta MAD-698-R-SB12</name>
    <dbReference type="NCBI Taxonomy" id="670580"/>
    <lineage>
        <taxon>Eukaryota</taxon>
        <taxon>Fungi</taxon>
        <taxon>Dikarya</taxon>
        <taxon>Basidiomycota</taxon>
        <taxon>Agaricomycotina</taxon>
        <taxon>Agaricomycetes</taxon>
        <taxon>Polyporales</taxon>
        <taxon>Adustoporiaceae</taxon>
        <taxon>Rhodonia</taxon>
    </lineage>
</organism>
<dbReference type="InterPro" id="IPR012312">
    <property type="entry name" value="Hemerythrin-like"/>
</dbReference>
<evidence type="ECO:0000256" key="1">
    <source>
        <dbReference type="SAM" id="MobiDB-lite"/>
    </source>
</evidence>
<dbReference type="EMBL" id="KZ110597">
    <property type="protein sequence ID" value="OSX61985.1"/>
    <property type="molecule type" value="Genomic_DNA"/>
</dbReference>
<dbReference type="OrthoDB" id="9983919at2759"/>
<keyword evidence="4" id="KW-1185">Reference proteome</keyword>
<proteinExistence type="predicted"/>
<dbReference type="PANTHER" id="PTHR35585">
    <property type="entry name" value="HHE DOMAIN PROTEIN (AFU_ORTHOLOGUE AFUA_4G00730)"/>
    <property type="match status" value="1"/>
</dbReference>
<evidence type="ECO:0000259" key="2">
    <source>
        <dbReference type="Pfam" id="PF01814"/>
    </source>
</evidence>
<protein>
    <recommendedName>
        <fullName evidence="2">Hemerythrin-like domain-containing protein</fullName>
    </recommendedName>
</protein>
<dbReference type="STRING" id="670580.A0A1X6N052"/>
<accession>A0A1X6N052</accession>